<dbReference type="PANTHER" id="PTHR46268">
    <property type="entry name" value="STRESS RESPONSE PROTEIN NHAX"/>
    <property type="match status" value="1"/>
</dbReference>
<comment type="similarity">
    <text evidence="1">Belongs to the universal stress protein A family.</text>
</comment>
<evidence type="ECO:0000313" key="4">
    <source>
        <dbReference type="Proteomes" id="UP001597101"/>
    </source>
</evidence>
<dbReference type="PRINTS" id="PR01438">
    <property type="entry name" value="UNVRSLSTRESS"/>
</dbReference>
<dbReference type="Pfam" id="PF00582">
    <property type="entry name" value="Usp"/>
    <property type="match status" value="1"/>
</dbReference>
<sequence length="136" mass="14811">MFRNIVVPIDLSHPEWAQGALAHVEGFGDDKVTITILHVMEPVPSYVASQLPEDLLTANRARALKQVEQFASDAGSNVQAKVLIGHPASSILEFAEKQNTDLIIIGSHRPGLKDYFLGSTASRVVRHAKCSVLVSR</sequence>
<dbReference type="InterPro" id="IPR006016">
    <property type="entry name" value="UspA"/>
</dbReference>
<evidence type="ECO:0000313" key="3">
    <source>
        <dbReference type="EMBL" id="MFD0914804.1"/>
    </source>
</evidence>
<dbReference type="Gene3D" id="3.40.50.620">
    <property type="entry name" value="HUPs"/>
    <property type="match status" value="1"/>
</dbReference>
<dbReference type="PANTHER" id="PTHR46268:SF6">
    <property type="entry name" value="UNIVERSAL STRESS PROTEIN UP12"/>
    <property type="match status" value="1"/>
</dbReference>
<evidence type="ECO:0000256" key="1">
    <source>
        <dbReference type="ARBA" id="ARBA00008791"/>
    </source>
</evidence>
<reference evidence="4" key="1">
    <citation type="journal article" date="2019" name="Int. J. Syst. Evol. Microbiol.">
        <title>The Global Catalogue of Microorganisms (GCM) 10K type strain sequencing project: providing services to taxonomists for standard genome sequencing and annotation.</title>
        <authorList>
            <consortium name="The Broad Institute Genomics Platform"/>
            <consortium name="The Broad Institute Genome Sequencing Center for Infectious Disease"/>
            <person name="Wu L."/>
            <person name="Ma J."/>
        </authorList>
    </citation>
    <scope>NUCLEOTIDE SEQUENCE [LARGE SCALE GENOMIC DNA]</scope>
    <source>
        <strain evidence="4">CCUG 60023</strain>
    </source>
</reference>
<protein>
    <submittedName>
        <fullName evidence="3">Universal stress protein</fullName>
    </submittedName>
</protein>
<dbReference type="InterPro" id="IPR014729">
    <property type="entry name" value="Rossmann-like_a/b/a_fold"/>
</dbReference>
<dbReference type="EMBL" id="JBHTJV010000002">
    <property type="protein sequence ID" value="MFD0914804.1"/>
    <property type="molecule type" value="Genomic_DNA"/>
</dbReference>
<dbReference type="CDD" id="cd00293">
    <property type="entry name" value="USP-like"/>
    <property type="match status" value="1"/>
</dbReference>
<keyword evidence="4" id="KW-1185">Reference proteome</keyword>
<dbReference type="RefSeq" id="WP_377210666.1">
    <property type="nucleotide sequence ID" value="NZ_JBHTJV010000002.1"/>
</dbReference>
<accession>A0ABW3FDD1</accession>
<evidence type="ECO:0000259" key="2">
    <source>
        <dbReference type="Pfam" id="PF00582"/>
    </source>
</evidence>
<feature type="domain" description="UspA" evidence="2">
    <location>
        <begin position="1"/>
        <end position="136"/>
    </location>
</feature>
<gene>
    <name evidence="3" type="ORF">ACFQ14_00115</name>
</gene>
<comment type="caution">
    <text evidence="3">The sequence shown here is derived from an EMBL/GenBank/DDBJ whole genome shotgun (WGS) entry which is preliminary data.</text>
</comment>
<name>A0ABW3FDD1_9HYPH</name>
<dbReference type="InterPro" id="IPR006015">
    <property type="entry name" value="Universal_stress_UspA"/>
</dbReference>
<dbReference type="SUPFAM" id="SSF52402">
    <property type="entry name" value="Adenine nucleotide alpha hydrolases-like"/>
    <property type="match status" value="1"/>
</dbReference>
<proteinExistence type="inferred from homology"/>
<organism evidence="3 4">
    <name type="scientific">Pseudahrensia aquimaris</name>
    <dbReference type="NCBI Taxonomy" id="744461"/>
    <lineage>
        <taxon>Bacteria</taxon>
        <taxon>Pseudomonadati</taxon>
        <taxon>Pseudomonadota</taxon>
        <taxon>Alphaproteobacteria</taxon>
        <taxon>Hyphomicrobiales</taxon>
        <taxon>Ahrensiaceae</taxon>
        <taxon>Pseudahrensia</taxon>
    </lineage>
</organism>
<dbReference type="Proteomes" id="UP001597101">
    <property type="component" value="Unassembled WGS sequence"/>
</dbReference>